<evidence type="ECO:0000313" key="3">
    <source>
        <dbReference type="EMBL" id="KAL2633138.1"/>
    </source>
</evidence>
<proteinExistence type="predicted"/>
<dbReference type="Pfam" id="PF00646">
    <property type="entry name" value="F-box"/>
    <property type="match status" value="1"/>
</dbReference>
<dbReference type="FunFam" id="1.20.1280.50:FF:000008">
    <property type="entry name" value="F-box only protein 6"/>
    <property type="match status" value="1"/>
</dbReference>
<dbReference type="InterPro" id="IPR036047">
    <property type="entry name" value="F-box-like_dom_sf"/>
</dbReference>
<dbReference type="InterPro" id="IPR015915">
    <property type="entry name" value="Kelch-typ_b-propeller"/>
</dbReference>
<comment type="caution">
    <text evidence="3">The sequence shown here is derived from an EMBL/GenBank/DDBJ whole genome shotgun (WGS) entry which is preliminary data.</text>
</comment>
<dbReference type="PANTHER" id="PTHR31672">
    <property type="entry name" value="BNACNNG10540D PROTEIN"/>
    <property type="match status" value="1"/>
</dbReference>
<dbReference type="SUPFAM" id="SSF117281">
    <property type="entry name" value="Kelch motif"/>
    <property type="match status" value="1"/>
</dbReference>
<evidence type="ECO:0000256" key="1">
    <source>
        <dbReference type="ARBA" id="ARBA00022737"/>
    </source>
</evidence>
<organism evidence="3 4">
    <name type="scientific">Riccia fluitans</name>
    <dbReference type="NCBI Taxonomy" id="41844"/>
    <lineage>
        <taxon>Eukaryota</taxon>
        <taxon>Viridiplantae</taxon>
        <taxon>Streptophyta</taxon>
        <taxon>Embryophyta</taxon>
        <taxon>Marchantiophyta</taxon>
        <taxon>Marchantiopsida</taxon>
        <taxon>Marchantiidae</taxon>
        <taxon>Marchantiales</taxon>
        <taxon>Ricciaceae</taxon>
        <taxon>Riccia</taxon>
    </lineage>
</organism>
<feature type="domain" description="F-box" evidence="2">
    <location>
        <begin position="21"/>
        <end position="66"/>
    </location>
</feature>
<dbReference type="SUPFAM" id="SSF81383">
    <property type="entry name" value="F-box domain"/>
    <property type="match status" value="1"/>
</dbReference>
<keyword evidence="1" id="KW-0677">Repeat</keyword>
<gene>
    <name evidence="3" type="ORF">R1flu_004617</name>
</gene>
<dbReference type="PROSITE" id="PS50181">
    <property type="entry name" value="FBOX"/>
    <property type="match status" value="1"/>
</dbReference>
<dbReference type="InterPro" id="IPR001810">
    <property type="entry name" value="F-box_dom"/>
</dbReference>
<name>A0ABD1YQU4_9MARC</name>
<dbReference type="SMART" id="SM00256">
    <property type="entry name" value="FBOX"/>
    <property type="match status" value="1"/>
</dbReference>
<dbReference type="Proteomes" id="UP001605036">
    <property type="component" value="Unassembled WGS sequence"/>
</dbReference>
<reference evidence="3 4" key="1">
    <citation type="submission" date="2024-09" db="EMBL/GenBank/DDBJ databases">
        <title>Chromosome-scale assembly of Riccia fluitans.</title>
        <authorList>
            <person name="Paukszto L."/>
            <person name="Sawicki J."/>
            <person name="Karawczyk K."/>
            <person name="Piernik-Szablinska J."/>
            <person name="Szczecinska M."/>
            <person name="Mazdziarz M."/>
        </authorList>
    </citation>
    <scope>NUCLEOTIDE SEQUENCE [LARGE SCALE GENOMIC DNA]</scope>
    <source>
        <strain evidence="3">Rf_01</strain>
        <tissue evidence="3">Aerial parts of the thallus</tissue>
    </source>
</reference>
<keyword evidence="4" id="KW-1185">Reference proteome</keyword>
<dbReference type="CDD" id="cd22157">
    <property type="entry name" value="F-box_AtFBW1-like"/>
    <property type="match status" value="1"/>
</dbReference>
<dbReference type="InterPro" id="IPR050796">
    <property type="entry name" value="SCF_F-box_component"/>
</dbReference>
<dbReference type="Gene3D" id="2.120.10.80">
    <property type="entry name" value="Kelch-type beta propeller"/>
    <property type="match status" value="1"/>
</dbReference>
<evidence type="ECO:0000259" key="2">
    <source>
        <dbReference type="PROSITE" id="PS50181"/>
    </source>
</evidence>
<dbReference type="PANTHER" id="PTHR31672:SF2">
    <property type="entry name" value="F-BOX DOMAIN-CONTAINING PROTEIN"/>
    <property type="match status" value="1"/>
</dbReference>
<protein>
    <recommendedName>
        <fullName evidence="2">F-box domain-containing protein</fullName>
    </recommendedName>
</protein>
<sequence>MVKKKAILSQRNSEIIASLDSKIWQDLPEDLIDRVLASLPLITLFRIRCVCKKWNLMIHSPIFLEICAQVPFREAFFLLFPLLGEETLCTAFNSSTCRWQKMPSLGFLPAHVKYVDCGAGGLLLFSFGSQNQSLSLYVCNPMTKQWKQLPPVMHKRMPIVRHLVVDRKMRRYKIILAGNIDLTTPESQRNRCTSTAVYDSTCDRWVKCGRLPFDVDLNWSSAYSEGLLFCVANVVDTSKLVVTTFDVQHGTWSEGLYEFPNEISLAQVVESQGSIYAVCEVYKFDDLKSIYILKLNLETRLWIQISVLPRQFLRDFRIVCEEESFNSVVLEDKIFLTSFRGMQVLIFDISLCSWSWLTPCEHFTSFDHRAAGFAFEPCLHISP</sequence>
<accession>A0ABD1YQU4</accession>
<evidence type="ECO:0000313" key="4">
    <source>
        <dbReference type="Proteomes" id="UP001605036"/>
    </source>
</evidence>
<dbReference type="Gene3D" id="1.20.1280.50">
    <property type="match status" value="1"/>
</dbReference>
<dbReference type="AlphaFoldDB" id="A0ABD1YQU4"/>
<dbReference type="EMBL" id="JBHFFA010000003">
    <property type="protein sequence ID" value="KAL2633138.1"/>
    <property type="molecule type" value="Genomic_DNA"/>
</dbReference>